<protein>
    <submittedName>
        <fullName evidence="11">Methyl-accepting chemotaxis protein</fullName>
    </submittedName>
</protein>
<keyword evidence="3 9" id="KW-0812">Transmembrane</keyword>
<evidence type="ECO:0000313" key="11">
    <source>
        <dbReference type="EMBL" id="WLD56852.1"/>
    </source>
</evidence>
<evidence type="ECO:0000259" key="10">
    <source>
        <dbReference type="PROSITE" id="PS50111"/>
    </source>
</evidence>
<organism evidence="11">
    <name type="scientific">Salinispirillum sp. LH 10-3-1</name>
    <dbReference type="NCBI Taxonomy" id="2952525"/>
    <lineage>
        <taxon>Bacteria</taxon>
        <taxon>Pseudomonadati</taxon>
        <taxon>Pseudomonadota</taxon>
        <taxon>Gammaproteobacteria</taxon>
        <taxon>Oceanospirillales</taxon>
        <taxon>Saccharospirillaceae</taxon>
        <taxon>Salinispirillum</taxon>
    </lineage>
</organism>
<dbReference type="EMBL" id="CP101717">
    <property type="protein sequence ID" value="WLD56852.1"/>
    <property type="molecule type" value="Genomic_DNA"/>
</dbReference>
<dbReference type="Gene3D" id="3.30.450.20">
    <property type="entry name" value="PAS domain"/>
    <property type="match status" value="1"/>
</dbReference>
<dbReference type="CDD" id="cd11386">
    <property type="entry name" value="MCP_signal"/>
    <property type="match status" value="1"/>
</dbReference>
<sequence length="550" mass="58697">MANSVRRMLKLKTRIALMVLSAVLGVAIVTIASLVSTHRDLTQGRMEVIQSIIEASYSMVEFYHAKERDGSMTRAEAQRAAIDTMLASRYGGADGKAEYVYAWTMEGVGVAHVNPAFSGQNMLNQLRDGQGRYTLQDIIAALRQNPGGAFVDTEFVRPGGDIPVPKLQYVKTFAPWNWMIGTGIYMDDLNTEFRVRLVRELIVALIILVIIGALGAGLARGVLRQVGGEPQDAIDLMNQAAQGNLNINIQKAPEGSMLAGLGAMVASIRNIVVEIRDGSQQLTDNAGRINGAAQEVARAANEQSDASNSMAAAIEEMTVSISHISDSARETEEDSRSSAELAEQGVLKVNAASAEINQISQVVTDASTKVRELNERANQISSIAGVIKAIAEQTNLLALNAAIEAARAGEQGRGFAVVADEVRNLAARTSEATIEIDEMISAVQADTQSVVKSMDTALPQVELGVKATQDAAELLGQIKSGAEVALARVKEVANSTKEQSLASSSIAEKVEQISRMVEDTSRAMGATSESASELNHIADELSKVVSRFNT</sequence>
<dbReference type="Gene3D" id="1.10.287.950">
    <property type="entry name" value="Methyl-accepting chemotaxis protein"/>
    <property type="match status" value="1"/>
</dbReference>
<keyword evidence="2" id="KW-1003">Cell membrane</keyword>
<dbReference type="InterPro" id="IPR033480">
    <property type="entry name" value="sCache_2"/>
</dbReference>
<dbReference type="GO" id="GO:0006935">
    <property type="term" value="P:chemotaxis"/>
    <property type="evidence" value="ECO:0007669"/>
    <property type="project" value="UniProtKB-ARBA"/>
</dbReference>
<keyword evidence="6 8" id="KW-0807">Transducer</keyword>
<evidence type="ECO:0000256" key="3">
    <source>
        <dbReference type="ARBA" id="ARBA00022692"/>
    </source>
</evidence>
<evidence type="ECO:0000256" key="9">
    <source>
        <dbReference type="SAM" id="Phobius"/>
    </source>
</evidence>
<feature type="transmembrane region" description="Helical" evidence="9">
    <location>
        <begin position="15"/>
        <end position="36"/>
    </location>
</feature>
<dbReference type="PANTHER" id="PTHR32089">
    <property type="entry name" value="METHYL-ACCEPTING CHEMOTAXIS PROTEIN MCPB"/>
    <property type="match status" value="1"/>
</dbReference>
<dbReference type="FunFam" id="1.10.287.950:FF:000001">
    <property type="entry name" value="Methyl-accepting chemotaxis sensory transducer"/>
    <property type="match status" value="1"/>
</dbReference>
<dbReference type="PANTHER" id="PTHR32089:SF112">
    <property type="entry name" value="LYSOZYME-LIKE PROTEIN-RELATED"/>
    <property type="match status" value="1"/>
</dbReference>
<gene>
    <name evidence="11" type="ORF">NFC81_08925</name>
</gene>
<dbReference type="RefSeq" id="WP_304994136.1">
    <property type="nucleotide sequence ID" value="NZ_CP101717.1"/>
</dbReference>
<accession>A0AB38YC33</accession>
<keyword evidence="5 9" id="KW-0472">Membrane</keyword>
<evidence type="ECO:0000256" key="6">
    <source>
        <dbReference type="ARBA" id="ARBA00023224"/>
    </source>
</evidence>
<evidence type="ECO:0000256" key="7">
    <source>
        <dbReference type="ARBA" id="ARBA00029447"/>
    </source>
</evidence>
<evidence type="ECO:0000256" key="8">
    <source>
        <dbReference type="PROSITE-ProRule" id="PRU00284"/>
    </source>
</evidence>
<dbReference type="SMART" id="SM00283">
    <property type="entry name" value="MA"/>
    <property type="match status" value="1"/>
</dbReference>
<proteinExistence type="inferred from homology"/>
<comment type="subcellular location">
    <subcellularLocation>
        <location evidence="1">Cell membrane</location>
        <topology evidence="1">Multi-pass membrane protein</topology>
    </subcellularLocation>
</comment>
<reference evidence="11" key="1">
    <citation type="submission" date="2022-07" db="EMBL/GenBank/DDBJ databases">
        <title>Complete genome sequence of Salinispirillum sp. LH10-3-1 capable of multiple carbohydrate inversion isolated from a soda lake.</title>
        <authorList>
            <person name="Liu J."/>
            <person name="Zhai Y."/>
            <person name="Zhang H."/>
            <person name="Yang H."/>
            <person name="Qu J."/>
            <person name="Li J."/>
        </authorList>
    </citation>
    <scope>NUCLEOTIDE SEQUENCE</scope>
    <source>
        <strain evidence="11">LH 10-3-1</strain>
    </source>
</reference>
<dbReference type="PROSITE" id="PS50111">
    <property type="entry name" value="CHEMOTAXIS_TRANSDUC_2"/>
    <property type="match status" value="1"/>
</dbReference>
<feature type="domain" description="Methyl-accepting transducer" evidence="10">
    <location>
        <begin position="278"/>
        <end position="514"/>
    </location>
</feature>
<evidence type="ECO:0000256" key="2">
    <source>
        <dbReference type="ARBA" id="ARBA00022475"/>
    </source>
</evidence>
<dbReference type="Pfam" id="PF17200">
    <property type="entry name" value="sCache_2"/>
    <property type="match status" value="1"/>
</dbReference>
<comment type="similarity">
    <text evidence="7">Belongs to the methyl-accepting chemotaxis (MCP) protein family.</text>
</comment>
<dbReference type="Pfam" id="PF00015">
    <property type="entry name" value="MCPsignal"/>
    <property type="match status" value="1"/>
</dbReference>
<dbReference type="SUPFAM" id="SSF58104">
    <property type="entry name" value="Methyl-accepting chemotaxis protein (MCP) signaling domain"/>
    <property type="match status" value="1"/>
</dbReference>
<evidence type="ECO:0000256" key="4">
    <source>
        <dbReference type="ARBA" id="ARBA00022989"/>
    </source>
</evidence>
<keyword evidence="4 9" id="KW-1133">Transmembrane helix</keyword>
<dbReference type="AlphaFoldDB" id="A0AB38YC33"/>
<evidence type="ECO:0000256" key="1">
    <source>
        <dbReference type="ARBA" id="ARBA00004651"/>
    </source>
</evidence>
<name>A0AB38YC33_9GAMM</name>
<dbReference type="InterPro" id="IPR004089">
    <property type="entry name" value="MCPsignal_dom"/>
</dbReference>
<dbReference type="SMART" id="SM01049">
    <property type="entry name" value="Cache_2"/>
    <property type="match status" value="1"/>
</dbReference>
<evidence type="ECO:0000256" key="5">
    <source>
        <dbReference type="ARBA" id="ARBA00023136"/>
    </source>
</evidence>
<dbReference type="GO" id="GO:0007165">
    <property type="term" value="P:signal transduction"/>
    <property type="evidence" value="ECO:0007669"/>
    <property type="project" value="UniProtKB-KW"/>
</dbReference>
<dbReference type="GO" id="GO:0005886">
    <property type="term" value="C:plasma membrane"/>
    <property type="evidence" value="ECO:0007669"/>
    <property type="project" value="UniProtKB-SubCell"/>
</dbReference>
<feature type="transmembrane region" description="Helical" evidence="9">
    <location>
        <begin position="201"/>
        <end position="223"/>
    </location>
</feature>